<dbReference type="InterPro" id="IPR036514">
    <property type="entry name" value="SGNH_hydro_sf"/>
</dbReference>
<comment type="caution">
    <text evidence="2">The sequence shown here is derived from an EMBL/GenBank/DDBJ whole genome shotgun (WGS) entry which is preliminary data.</text>
</comment>
<reference evidence="3" key="1">
    <citation type="journal article" date="2019" name="Int. J. Syst. Evol. Microbiol.">
        <title>The Global Catalogue of Microorganisms (GCM) 10K type strain sequencing project: providing services to taxonomists for standard genome sequencing and annotation.</title>
        <authorList>
            <consortium name="The Broad Institute Genomics Platform"/>
            <consortium name="The Broad Institute Genome Sequencing Center for Infectious Disease"/>
            <person name="Wu L."/>
            <person name="Ma J."/>
        </authorList>
    </citation>
    <scope>NUCLEOTIDE SEQUENCE [LARGE SCALE GENOMIC DNA]</scope>
    <source>
        <strain evidence="3">JCM 16923</strain>
    </source>
</reference>
<dbReference type="Pfam" id="PF13472">
    <property type="entry name" value="Lipase_GDSL_2"/>
    <property type="match status" value="1"/>
</dbReference>
<dbReference type="CDD" id="cd01832">
    <property type="entry name" value="SGNH_hydrolase_like_1"/>
    <property type="match status" value="1"/>
</dbReference>
<dbReference type="Proteomes" id="UP001418444">
    <property type="component" value="Unassembled WGS sequence"/>
</dbReference>
<dbReference type="InterPro" id="IPR053140">
    <property type="entry name" value="GDSL_Rv0518-like"/>
</dbReference>
<dbReference type="RefSeq" id="WP_344784351.1">
    <property type="nucleotide sequence ID" value="NZ_BAAAZW010000007.1"/>
</dbReference>
<dbReference type="GO" id="GO:0016787">
    <property type="term" value="F:hydrolase activity"/>
    <property type="evidence" value="ECO:0007669"/>
    <property type="project" value="UniProtKB-KW"/>
</dbReference>
<protein>
    <submittedName>
        <fullName evidence="2">SGNH/GDSL hydrolase family protein</fullName>
    </submittedName>
</protein>
<keyword evidence="3" id="KW-1185">Reference proteome</keyword>
<accession>A0ABP7PDZ0</accession>
<organism evidence="2 3">
    <name type="scientific">Gordonia caeni</name>
    <dbReference type="NCBI Taxonomy" id="1007097"/>
    <lineage>
        <taxon>Bacteria</taxon>
        <taxon>Bacillati</taxon>
        <taxon>Actinomycetota</taxon>
        <taxon>Actinomycetes</taxon>
        <taxon>Mycobacteriales</taxon>
        <taxon>Gordoniaceae</taxon>
        <taxon>Gordonia</taxon>
    </lineage>
</organism>
<proteinExistence type="predicted"/>
<evidence type="ECO:0000313" key="3">
    <source>
        <dbReference type="Proteomes" id="UP001418444"/>
    </source>
</evidence>
<name>A0ABP7PDZ0_9ACTN</name>
<sequence>MTFTRYVALGDSFTEGVGDVAEHLPNGVRGWADRTAAALAAVEPGLEYANLAIRGRKLKPIVDEQVPPAMAMAPDLVTIHAGGNDILRPAVDLDDLLNCYDEAITRLSATGATVAVFTPHDPGSAPVFRALRGRFAILAEGVRQIADRRGAVLVDYWRIRDYDDRRLWAFDRLHMSPAGHQRMAIAVLDALGVPHGLTPLPLTEAPARSTVQERLADLDWARGFLAPWLGRRLRGVSSGDSLQPRYRQPTPALEIR</sequence>
<feature type="domain" description="SGNH hydrolase-type esterase" evidence="1">
    <location>
        <begin position="8"/>
        <end position="182"/>
    </location>
</feature>
<gene>
    <name evidence="2" type="ORF">GCM10022231_25680</name>
</gene>
<dbReference type="InterPro" id="IPR013830">
    <property type="entry name" value="SGNH_hydro"/>
</dbReference>
<dbReference type="SUPFAM" id="SSF52266">
    <property type="entry name" value="SGNH hydrolase"/>
    <property type="match status" value="1"/>
</dbReference>
<dbReference type="PANTHER" id="PTHR43784:SF2">
    <property type="entry name" value="GDSL-LIKE LIPASE_ACYLHYDROLASE, PUTATIVE (AFU_ORTHOLOGUE AFUA_2G00820)-RELATED"/>
    <property type="match status" value="1"/>
</dbReference>
<keyword evidence="2" id="KW-0378">Hydrolase</keyword>
<evidence type="ECO:0000313" key="2">
    <source>
        <dbReference type="EMBL" id="GAA3964080.1"/>
    </source>
</evidence>
<evidence type="ECO:0000259" key="1">
    <source>
        <dbReference type="Pfam" id="PF13472"/>
    </source>
</evidence>
<dbReference type="PANTHER" id="PTHR43784">
    <property type="entry name" value="GDSL-LIKE LIPASE/ACYLHYDROLASE, PUTATIVE (AFU_ORTHOLOGUE AFUA_2G00820)-RELATED"/>
    <property type="match status" value="1"/>
</dbReference>
<dbReference type="Gene3D" id="3.40.50.1110">
    <property type="entry name" value="SGNH hydrolase"/>
    <property type="match status" value="1"/>
</dbReference>
<dbReference type="EMBL" id="BAAAZW010000007">
    <property type="protein sequence ID" value="GAA3964080.1"/>
    <property type="molecule type" value="Genomic_DNA"/>
</dbReference>